<keyword evidence="2" id="KW-1185">Reference proteome</keyword>
<dbReference type="Proteomes" id="UP000027120">
    <property type="component" value="Unassembled WGS sequence"/>
</dbReference>
<protein>
    <submittedName>
        <fullName evidence="1">Uncharacterized protein</fullName>
    </submittedName>
</protein>
<accession>A0A067D6Y0</accession>
<gene>
    <name evidence="1" type="ORF">CISIN_1g034540mg</name>
</gene>
<dbReference type="AlphaFoldDB" id="A0A067D6Y0"/>
<dbReference type="EMBL" id="KK787781">
    <property type="protein sequence ID" value="KDO38583.1"/>
    <property type="molecule type" value="Genomic_DNA"/>
</dbReference>
<sequence>MMKIRWCLNAFRKIELGFAAFEPKSGCIISSGGCFCCFKSTKPDSSRLIWVSDFGCPLPPWSLSYTSIVSSSYDYVVMCFVHETVGSRRWWR</sequence>
<evidence type="ECO:0000313" key="1">
    <source>
        <dbReference type="EMBL" id="KDO38583.1"/>
    </source>
</evidence>
<evidence type="ECO:0000313" key="2">
    <source>
        <dbReference type="Proteomes" id="UP000027120"/>
    </source>
</evidence>
<proteinExistence type="predicted"/>
<dbReference type="EMBL" id="KK787781">
    <property type="protein sequence ID" value="KDO38584.1"/>
    <property type="molecule type" value="Genomic_DNA"/>
</dbReference>
<name>A0A067D6Y0_CITSI</name>
<organism evidence="1 2">
    <name type="scientific">Citrus sinensis</name>
    <name type="common">Sweet orange</name>
    <name type="synonym">Citrus aurantium var. sinensis</name>
    <dbReference type="NCBI Taxonomy" id="2711"/>
    <lineage>
        <taxon>Eukaryota</taxon>
        <taxon>Viridiplantae</taxon>
        <taxon>Streptophyta</taxon>
        <taxon>Embryophyta</taxon>
        <taxon>Tracheophyta</taxon>
        <taxon>Spermatophyta</taxon>
        <taxon>Magnoliopsida</taxon>
        <taxon>eudicotyledons</taxon>
        <taxon>Gunneridae</taxon>
        <taxon>Pentapetalae</taxon>
        <taxon>rosids</taxon>
        <taxon>malvids</taxon>
        <taxon>Sapindales</taxon>
        <taxon>Rutaceae</taxon>
        <taxon>Aurantioideae</taxon>
        <taxon>Citrus</taxon>
    </lineage>
</organism>
<reference evidence="1 2" key="1">
    <citation type="submission" date="2014-04" db="EMBL/GenBank/DDBJ databases">
        <authorList>
            <consortium name="International Citrus Genome Consortium"/>
            <person name="Gmitter F."/>
            <person name="Chen C."/>
            <person name="Farmerie W."/>
            <person name="Harkins T."/>
            <person name="Desany B."/>
            <person name="Mohiuddin M."/>
            <person name="Kodira C."/>
            <person name="Borodovsky M."/>
            <person name="Lomsadze A."/>
            <person name="Burns P."/>
            <person name="Jenkins J."/>
            <person name="Prochnik S."/>
            <person name="Shu S."/>
            <person name="Chapman J."/>
            <person name="Pitluck S."/>
            <person name="Schmutz J."/>
            <person name="Rokhsar D."/>
        </authorList>
    </citation>
    <scope>NUCLEOTIDE SEQUENCE</scope>
</reference>